<proteinExistence type="predicted"/>
<name>A0A9W8NHG8_9PEZI</name>
<evidence type="ECO:0000256" key="1">
    <source>
        <dbReference type="SAM" id="MobiDB-lite"/>
    </source>
</evidence>
<gene>
    <name evidence="2" type="ORF">NPX13_g3347</name>
</gene>
<evidence type="ECO:0000313" key="2">
    <source>
        <dbReference type="EMBL" id="KAJ3577216.1"/>
    </source>
</evidence>
<reference evidence="2" key="1">
    <citation type="submission" date="2022-07" db="EMBL/GenBank/DDBJ databases">
        <title>Genome Sequence of Xylaria arbuscula.</title>
        <authorList>
            <person name="Buettner E."/>
        </authorList>
    </citation>
    <scope>NUCLEOTIDE SEQUENCE</scope>
    <source>
        <strain evidence="2">VT107</strain>
    </source>
</reference>
<sequence>MTAKINMSLLEAPNDTLTRAAICHEIFGLENPSQLHGPATDPSALWDYYFKMSALSLHDGGRHIAVRTHRDVVDIACLLKEGATRGYLKEKLRAKLRTPHANEDELLENTIDLVASLVAMCDCGISSHRFSGRTEIQWRDGSLKEFLGKYFDERPILAHEKVKLEQTFKARNFGRITGLEIIWTDNLVDHLRLTDDDTKLTKLAPSESSSGDSSNTGSIVSFNRL</sequence>
<protein>
    <submittedName>
        <fullName evidence="2">Uncharacterized protein</fullName>
    </submittedName>
</protein>
<comment type="caution">
    <text evidence="2">The sequence shown here is derived from an EMBL/GenBank/DDBJ whole genome shotgun (WGS) entry which is preliminary data.</text>
</comment>
<evidence type="ECO:0000313" key="3">
    <source>
        <dbReference type="Proteomes" id="UP001148614"/>
    </source>
</evidence>
<feature type="compositionally biased region" description="Low complexity" evidence="1">
    <location>
        <begin position="206"/>
        <end position="225"/>
    </location>
</feature>
<dbReference type="EMBL" id="JANPWZ010000410">
    <property type="protein sequence ID" value="KAJ3577216.1"/>
    <property type="molecule type" value="Genomic_DNA"/>
</dbReference>
<feature type="region of interest" description="Disordered" evidence="1">
    <location>
        <begin position="203"/>
        <end position="225"/>
    </location>
</feature>
<dbReference type="Proteomes" id="UP001148614">
    <property type="component" value="Unassembled WGS sequence"/>
</dbReference>
<organism evidence="2 3">
    <name type="scientific">Xylaria arbuscula</name>
    <dbReference type="NCBI Taxonomy" id="114810"/>
    <lineage>
        <taxon>Eukaryota</taxon>
        <taxon>Fungi</taxon>
        <taxon>Dikarya</taxon>
        <taxon>Ascomycota</taxon>
        <taxon>Pezizomycotina</taxon>
        <taxon>Sordariomycetes</taxon>
        <taxon>Xylariomycetidae</taxon>
        <taxon>Xylariales</taxon>
        <taxon>Xylariaceae</taxon>
        <taxon>Xylaria</taxon>
    </lineage>
</organism>
<dbReference type="AlphaFoldDB" id="A0A9W8NHG8"/>
<keyword evidence="3" id="KW-1185">Reference proteome</keyword>
<accession>A0A9W8NHG8</accession>